<organism evidence="1">
    <name type="scientific">Siphoviridae sp. ctTnV63</name>
    <dbReference type="NCBI Taxonomy" id="2825523"/>
    <lineage>
        <taxon>Viruses</taxon>
        <taxon>Duplodnaviria</taxon>
        <taxon>Heunggongvirae</taxon>
        <taxon>Uroviricota</taxon>
        <taxon>Caudoviricetes</taxon>
    </lineage>
</organism>
<reference evidence="1" key="1">
    <citation type="journal article" date="2021" name="Proc. Natl. Acad. Sci. U.S.A.">
        <title>A Catalog of Tens of Thousands of Viruses from Human Metagenomes Reveals Hidden Associations with Chronic Diseases.</title>
        <authorList>
            <person name="Tisza M.J."/>
            <person name="Buck C.B."/>
        </authorList>
    </citation>
    <scope>NUCLEOTIDE SEQUENCE</scope>
    <source>
        <strain evidence="1">CtTnV63</strain>
    </source>
</reference>
<proteinExistence type="predicted"/>
<protein>
    <submittedName>
        <fullName evidence="1">Uncharacterized protein</fullName>
    </submittedName>
</protein>
<sequence length="60" mass="7088">MENNNFKTAGMKLTVTPEVKGYISQFAWERHISMAEWMREAIEEKISQELKKRKISKGEE</sequence>
<accession>A0A8S5NWP2</accession>
<name>A0A8S5NWP2_9CAUD</name>
<evidence type="ECO:0000313" key="1">
    <source>
        <dbReference type="EMBL" id="DAD98632.1"/>
    </source>
</evidence>
<dbReference type="EMBL" id="BK015264">
    <property type="protein sequence ID" value="DAD98632.1"/>
    <property type="molecule type" value="Genomic_DNA"/>
</dbReference>